<feature type="domain" description="Peptidase S6" evidence="2">
    <location>
        <begin position="4"/>
        <end position="104"/>
    </location>
</feature>
<dbReference type="AlphaFoldDB" id="A0A2X1RTS3"/>
<dbReference type="Gene3D" id="2.40.10.120">
    <property type="match status" value="1"/>
</dbReference>
<dbReference type="EC" id="3.4.21.-" evidence="3"/>
<evidence type="ECO:0000313" key="3">
    <source>
        <dbReference type="EMBL" id="SPX42757.1"/>
    </source>
</evidence>
<protein>
    <submittedName>
        <fullName evidence="3">Adhesion and penetration protein Hap</fullName>
        <ecNumber evidence="3">3.4.21.-</ecNumber>
    </submittedName>
</protein>
<proteinExistence type="predicted"/>
<reference evidence="3 4" key="1">
    <citation type="submission" date="2018-06" db="EMBL/GenBank/DDBJ databases">
        <authorList>
            <consortium name="Pathogen Informatics"/>
            <person name="Doyle S."/>
        </authorList>
    </citation>
    <scope>NUCLEOTIDE SEQUENCE [LARGE SCALE GENOMIC DNA]</scope>
    <source>
        <strain evidence="3 4">NCTC11872</strain>
    </source>
</reference>
<evidence type="ECO:0000256" key="1">
    <source>
        <dbReference type="SAM" id="MobiDB-lite"/>
    </source>
</evidence>
<name>A0A2X1RTS3_HAEIF</name>
<evidence type="ECO:0000259" key="2">
    <source>
        <dbReference type="Pfam" id="PF02395"/>
    </source>
</evidence>
<accession>A0A2X1RTS3</accession>
<dbReference type="InterPro" id="IPR030396">
    <property type="entry name" value="Peptidase_S6_dom"/>
</dbReference>
<organism evidence="3 4">
    <name type="scientific">Haemophilus influenzae</name>
    <dbReference type="NCBI Taxonomy" id="727"/>
    <lineage>
        <taxon>Bacteria</taxon>
        <taxon>Pseudomonadati</taxon>
        <taxon>Pseudomonadota</taxon>
        <taxon>Gammaproteobacteria</taxon>
        <taxon>Pasteurellales</taxon>
        <taxon>Pasteurellaceae</taxon>
        <taxon>Haemophilus</taxon>
    </lineage>
</organism>
<keyword evidence="3" id="KW-0378">Hydrolase</keyword>
<sequence>MVTIHMPRLHKFVTDAEPAKMTDNMNGNNYADLSKYPDRVRIGTGEQWWRTDEEQKQGSKSSWLADAYQWRIAGNTHSQSGAGKGTVNLSGDITKPNNYGPLPTGCFVWR</sequence>
<dbReference type="Proteomes" id="UP000249936">
    <property type="component" value="Unassembled WGS sequence"/>
</dbReference>
<feature type="region of interest" description="Disordered" evidence="1">
    <location>
        <begin position="76"/>
        <end position="95"/>
    </location>
</feature>
<dbReference type="GO" id="GO:0004175">
    <property type="term" value="F:endopeptidase activity"/>
    <property type="evidence" value="ECO:0007669"/>
    <property type="project" value="InterPro"/>
</dbReference>
<dbReference type="EMBL" id="UASK01000009">
    <property type="protein sequence ID" value="SPX42757.1"/>
    <property type="molecule type" value="Genomic_DNA"/>
</dbReference>
<dbReference type="Pfam" id="PF02395">
    <property type="entry name" value="Peptidase_S6"/>
    <property type="match status" value="1"/>
</dbReference>
<gene>
    <name evidence="3" type="primary">hap_2</name>
    <name evidence="3" type="ORF">NCTC11872_02403</name>
</gene>
<evidence type="ECO:0000313" key="4">
    <source>
        <dbReference type="Proteomes" id="UP000249936"/>
    </source>
</evidence>